<keyword evidence="1" id="KW-0812">Transmembrane</keyword>
<dbReference type="Proteomes" id="UP001057336">
    <property type="component" value="Chromosome"/>
</dbReference>
<organism evidence="2 3">
    <name type="scientific">Neisseria subflava</name>
    <dbReference type="NCBI Taxonomy" id="28449"/>
    <lineage>
        <taxon>Bacteria</taxon>
        <taxon>Pseudomonadati</taxon>
        <taxon>Pseudomonadota</taxon>
        <taxon>Betaproteobacteria</taxon>
        <taxon>Neisseriales</taxon>
        <taxon>Neisseriaceae</taxon>
        <taxon>Neisseria</taxon>
    </lineage>
</organism>
<evidence type="ECO:0000313" key="3">
    <source>
        <dbReference type="Proteomes" id="UP001057336"/>
    </source>
</evidence>
<sequence>MANRLFHLYRYQIIPNERIQERLPFGDMTVEEVIQNKNAFFIEAFNNLILQSDLNLYEETARKIRIKQIFPSTHTDESEQLFVFKVATRKRLKRETENFESVSEENWPSAFVLIWNDPEQQIIAIEYRPIAFHSTNSLAAALEKRLNEILAIHNLNVQINPIFDKKSFWEFIEGRNLEKVIFKIVTPNMASISQSLSEELKAIAKMSNSATTELALTAPENGTLNISPSMPQLPELVDYSSKGGGNIRVKYKGVKAITNVKTEHSSLTVDEITIEYHPITLLTKFKILVEKMIKTIADTFAKSFVIAVVICAIQALFGISFVREFMQDNLLNILVTLMAINTATIAVILSKMYEISREHQKKVNEIFGATKS</sequence>
<keyword evidence="1" id="KW-1133">Transmembrane helix</keyword>
<evidence type="ECO:0000313" key="2">
    <source>
        <dbReference type="EMBL" id="UTG75057.1"/>
    </source>
</evidence>
<dbReference type="AlphaFoldDB" id="A0A9X9I4A3"/>
<evidence type="ECO:0000256" key="1">
    <source>
        <dbReference type="SAM" id="Phobius"/>
    </source>
</evidence>
<name>A0A9X9I4A3_NEISU</name>
<protein>
    <submittedName>
        <fullName evidence="2">Uncharacterized protein</fullName>
    </submittedName>
</protein>
<gene>
    <name evidence="2" type="ORF">KCG53_06725</name>
</gene>
<keyword evidence="1" id="KW-0472">Membrane</keyword>
<reference evidence="2" key="1">
    <citation type="submission" date="2021-04" db="EMBL/GenBank/DDBJ databases">
        <title>Characterizing Neisseria spp. as novel respiratory pathobionts in bronchiectasis.</title>
        <authorList>
            <person name="Li L."/>
            <person name="Mac Aogain M."/>
            <person name="Xu T."/>
            <person name="Jaggi T.K."/>
            <person name="Chan L.Y."/>
            <person name="Keir H.R."/>
            <person name="Dicker A.J."/>
            <person name="Qu J."/>
            <person name="Liu Y."/>
            <person name="Chen H.S."/>
            <person name="Koh M.S."/>
            <person name="Ong T.H."/>
            <person name="Lim A.Y.H."/>
            <person name="Abisheganaden J."/>
            <person name="Low T.B."/>
            <person name="Oliver B.G."/>
            <person name="Tan N.S."/>
            <person name="Fang M."/>
            <person name="Chalmers J.D."/>
            <person name="Chotirmall S.H."/>
        </authorList>
    </citation>
    <scope>NUCLEOTIDE SEQUENCE</scope>
    <source>
        <strain evidence="2">CG0073</strain>
    </source>
</reference>
<feature type="transmembrane region" description="Helical" evidence="1">
    <location>
        <begin position="300"/>
        <end position="321"/>
    </location>
</feature>
<accession>A0A9X9I4A3</accession>
<feature type="transmembrane region" description="Helical" evidence="1">
    <location>
        <begin position="333"/>
        <end position="353"/>
    </location>
</feature>
<proteinExistence type="predicted"/>
<dbReference type="EMBL" id="CP073118">
    <property type="protein sequence ID" value="UTG75057.1"/>
    <property type="molecule type" value="Genomic_DNA"/>
</dbReference>